<dbReference type="InterPro" id="IPR014777">
    <property type="entry name" value="4pyrrole_Mease_sub1"/>
</dbReference>
<keyword evidence="4" id="KW-0949">S-adenosyl-L-methionine</keyword>
<keyword evidence="2 8" id="KW-0489">Methyltransferase</keyword>
<dbReference type="Gene3D" id="3.40.1010.10">
    <property type="entry name" value="Cobalt-precorrin-4 Transmethylase, Domain 1"/>
    <property type="match status" value="1"/>
</dbReference>
<dbReference type="Gene3D" id="3.30.950.10">
    <property type="entry name" value="Methyltransferase, Cobalt-precorrin-4 Transmethylase, Domain 2"/>
    <property type="match status" value="1"/>
</dbReference>
<evidence type="ECO:0000256" key="5">
    <source>
        <dbReference type="ARBA" id="ARBA00023244"/>
    </source>
</evidence>
<feature type="domain" description="Tetrapyrrole methylase" evidence="9">
    <location>
        <begin position="10"/>
        <end position="221"/>
    </location>
</feature>
<proteinExistence type="inferred from homology"/>
<gene>
    <name evidence="10" type="primary">cobA</name>
    <name evidence="10" type="ORF">PL9631_450070</name>
</gene>
<dbReference type="InterPro" id="IPR000878">
    <property type="entry name" value="4pyrrol_Mease"/>
</dbReference>
<dbReference type="FunFam" id="3.30.950.10:FF:000001">
    <property type="entry name" value="Siroheme synthase"/>
    <property type="match status" value="1"/>
</dbReference>
<evidence type="ECO:0000256" key="2">
    <source>
        <dbReference type="ARBA" id="ARBA00022603"/>
    </source>
</evidence>
<evidence type="ECO:0000256" key="4">
    <source>
        <dbReference type="ARBA" id="ARBA00022691"/>
    </source>
</evidence>
<dbReference type="NCBIfam" id="TIGR01469">
    <property type="entry name" value="cobA_cysG_Cterm"/>
    <property type="match status" value="1"/>
</dbReference>
<dbReference type="OrthoDB" id="9815856at2"/>
<dbReference type="GO" id="GO:0004851">
    <property type="term" value="F:uroporphyrin-III C-methyltransferase activity"/>
    <property type="evidence" value="ECO:0007669"/>
    <property type="project" value="UniProtKB-EC"/>
</dbReference>
<dbReference type="SUPFAM" id="SSF53790">
    <property type="entry name" value="Tetrapyrrole methylase"/>
    <property type="match status" value="1"/>
</dbReference>
<dbReference type="GO" id="GO:0032259">
    <property type="term" value="P:methylation"/>
    <property type="evidence" value="ECO:0007669"/>
    <property type="project" value="UniProtKB-KW"/>
</dbReference>
<accession>A0A7Z9E0E3</accession>
<evidence type="ECO:0000256" key="3">
    <source>
        <dbReference type="ARBA" id="ARBA00022679"/>
    </source>
</evidence>
<keyword evidence="5" id="KW-0627">Porphyrin biosynthesis</keyword>
<dbReference type="InterPro" id="IPR003043">
    <property type="entry name" value="Uropor_MeTrfase_CS"/>
</dbReference>
<comment type="function">
    <text evidence="7">Catalyzes the two successive C-2 and C-7 methylation reactions involved in the conversion of uroporphyrinogen III to precorrin-2 via the intermediate formation of precorrin-1. It is a step in the biosynthesis of both cobalamin (vitamin B12) and siroheme.</text>
</comment>
<evidence type="ECO:0000313" key="11">
    <source>
        <dbReference type="Proteomes" id="UP000182190"/>
    </source>
</evidence>
<evidence type="ECO:0000256" key="6">
    <source>
        <dbReference type="ARBA" id="ARBA00023444"/>
    </source>
</evidence>
<dbReference type="AlphaFoldDB" id="A0A7Z9E0E3"/>
<dbReference type="NCBIfam" id="NF004790">
    <property type="entry name" value="PRK06136.1"/>
    <property type="match status" value="1"/>
</dbReference>
<protein>
    <recommendedName>
        <fullName evidence="1">uroporphyrinogen-III C-methyltransferase</fullName>
        <ecNumber evidence="1">2.1.1.107</ecNumber>
    </recommendedName>
</protein>
<dbReference type="InterPro" id="IPR050161">
    <property type="entry name" value="Siro_Cobalamin_biosynth"/>
</dbReference>
<dbReference type="PROSITE" id="PS00839">
    <property type="entry name" value="SUMT_1"/>
    <property type="match status" value="1"/>
</dbReference>
<evidence type="ECO:0000256" key="1">
    <source>
        <dbReference type="ARBA" id="ARBA00012162"/>
    </source>
</evidence>
<comment type="pathway">
    <text evidence="6">Porphyrin-containing compound metabolism.</text>
</comment>
<dbReference type="GO" id="GO:0019354">
    <property type="term" value="P:siroheme biosynthetic process"/>
    <property type="evidence" value="ECO:0007669"/>
    <property type="project" value="InterPro"/>
</dbReference>
<comment type="caution">
    <text evidence="10">The sequence shown here is derived from an EMBL/GenBank/DDBJ whole genome shotgun (WGS) entry which is preliminary data.</text>
</comment>
<comment type="similarity">
    <text evidence="8">Belongs to the precorrin methyltransferase family.</text>
</comment>
<evidence type="ECO:0000256" key="7">
    <source>
        <dbReference type="ARBA" id="ARBA00054030"/>
    </source>
</evidence>
<dbReference type="FunFam" id="3.40.1010.10:FF:000001">
    <property type="entry name" value="Siroheme synthase"/>
    <property type="match status" value="1"/>
</dbReference>
<evidence type="ECO:0000259" key="9">
    <source>
        <dbReference type="Pfam" id="PF00590"/>
    </source>
</evidence>
<dbReference type="RefSeq" id="WP_083618300.1">
    <property type="nucleotide sequence ID" value="NZ_LR735004.1"/>
</dbReference>
<evidence type="ECO:0000256" key="8">
    <source>
        <dbReference type="RuleBase" id="RU003960"/>
    </source>
</evidence>
<dbReference type="PANTHER" id="PTHR45790">
    <property type="entry name" value="SIROHEME SYNTHASE-RELATED"/>
    <property type="match status" value="1"/>
</dbReference>
<dbReference type="EMBL" id="CZCS02000185">
    <property type="protein sequence ID" value="VXD19561.1"/>
    <property type="molecule type" value="Genomic_DNA"/>
</dbReference>
<sequence length="248" mass="26736">MNQSKKNLGKVYLVGAGPGDPGLLTIKGKTLLQLADLVIYDALVSDQILDLINPKAEKINAGKRRGKHSLFQEETTQLLIEKAQIHAIVVRLKGGDPFIFGRGGEEMEDLIKAGISVEVVPGITSGIAAPAYAGIPLTHRDHSSSVTFVTGHETAGKYRPQVNWDAIAKGSETIVIYMGVHNLPYIIQQLTQAGKSPETPIALIRWGTRPEQEELIASLETIVQKVEETGFEAPAIAVIGSVVNLKKC</sequence>
<name>A0A7Z9E0E3_9CYAN</name>
<dbReference type="EC" id="2.1.1.107" evidence="1"/>
<evidence type="ECO:0000313" key="10">
    <source>
        <dbReference type="EMBL" id="VXD19561.1"/>
    </source>
</evidence>
<dbReference type="Proteomes" id="UP000182190">
    <property type="component" value="Unassembled WGS sequence"/>
</dbReference>
<dbReference type="InterPro" id="IPR006366">
    <property type="entry name" value="CobA/CysG_C"/>
</dbReference>
<reference evidence="10" key="1">
    <citation type="submission" date="2019-10" db="EMBL/GenBank/DDBJ databases">
        <authorList>
            <consortium name="Genoscope - CEA"/>
            <person name="William W."/>
        </authorList>
    </citation>
    <scope>NUCLEOTIDE SEQUENCE [LARGE SCALE GENOMIC DNA]</scope>
    <source>
        <strain evidence="10">BBR_PRJEB10994</strain>
    </source>
</reference>
<keyword evidence="3 8" id="KW-0808">Transferase</keyword>
<dbReference type="PROSITE" id="PS00840">
    <property type="entry name" value="SUMT_2"/>
    <property type="match status" value="1"/>
</dbReference>
<dbReference type="InterPro" id="IPR014776">
    <property type="entry name" value="4pyrrole_Mease_sub2"/>
</dbReference>
<dbReference type="CDD" id="cd11642">
    <property type="entry name" value="SUMT"/>
    <property type="match status" value="1"/>
</dbReference>
<dbReference type="InterPro" id="IPR035996">
    <property type="entry name" value="4pyrrol_Methylase_sf"/>
</dbReference>
<keyword evidence="11" id="KW-1185">Reference proteome</keyword>
<dbReference type="Pfam" id="PF00590">
    <property type="entry name" value="TP_methylase"/>
    <property type="match status" value="1"/>
</dbReference>
<organism evidence="10 11">
    <name type="scientific">Planktothrix paucivesiculata PCC 9631</name>
    <dbReference type="NCBI Taxonomy" id="671071"/>
    <lineage>
        <taxon>Bacteria</taxon>
        <taxon>Bacillati</taxon>
        <taxon>Cyanobacteriota</taxon>
        <taxon>Cyanophyceae</taxon>
        <taxon>Oscillatoriophycideae</taxon>
        <taxon>Oscillatoriales</taxon>
        <taxon>Microcoleaceae</taxon>
        <taxon>Planktothrix</taxon>
    </lineage>
</organism>
<dbReference type="PANTHER" id="PTHR45790:SF3">
    <property type="entry name" value="S-ADENOSYL-L-METHIONINE-DEPENDENT UROPORPHYRINOGEN III METHYLTRANSFERASE, CHLOROPLASTIC"/>
    <property type="match status" value="1"/>
</dbReference>